<dbReference type="EMBL" id="MN234188">
    <property type="protein sequence ID" value="QFG10385.1"/>
    <property type="molecule type" value="Genomic_DNA"/>
</dbReference>
<dbReference type="GeneID" id="64871685"/>
<dbReference type="InterPro" id="IPR057369">
    <property type="entry name" value="VG15"/>
</dbReference>
<dbReference type="Pfam" id="PF25310">
    <property type="entry name" value="VG15"/>
    <property type="match status" value="1"/>
</dbReference>
<dbReference type="Proteomes" id="UP000327026">
    <property type="component" value="Segment"/>
</dbReference>
<keyword evidence="2" id="KW-1185">Reference proteome</keyword>
<evidence type="ECO:0000313" key="1">
    <source>
        <dbReference type="EMBL" id="QFG10385.1"/>
    </source>
</evidence>
<proteinExistence type="predicted"/>
<gene>
    <name evidence="1" type="primary">13</name>
    <name evidence="1" type="ORF">PBI_ANTHONY_13</name>
</gene>
<dbReference type="RefSeq" id="YP_010062049.1">
    <property type="nucleotide sequence ID" value="NC_054790.1"/>
</dbReference>
<organism evidence="1 2">
    <name type="scientific">Mycobacterium phage Anthony</name>
    <dbReference type="NCBI Taxonomy" id="2599857"/>
    <lineage>
        <taxon>Viruses</taxon>
        <taxon>Duplodnaviria</taxon>
        <taxon>Heunggongvirae</taxon>
        <taxon>Uroviricota</taxon>
        <taxon>Caudoviricetes</taxon>
        <taxon>Anthonyvirus</taxon>
        <taxon>Anthonyvirus anthony</taxon>
    </lineage>
</organism>
<evidence type="ECO:0000313" key="2">
    <source>
        <dbReference type="Proteomes" id="UP000327026"/>
    </source>
</evidence>
<accession>A0A5J6TI46</accession>
<dbReference type="KEGG" id="vg:64871685"/>
<reference evidence="1 2" key="1">
    <citation type="submission" date="2019-07" db="EMBL/GenBank/DDBJ databases">
        <authorList>
            <person name="Garlena R.A."/>
            <person name="Russell D.A."/>
            <person name="Pope W.H."/>
            <person name="Jacobs-Sera D."/>
            <person name="Hatfull G.F."/>
        </authorList>
    </citation>
    <scope>NUCLEOTIDE SEQUENCE [LARGE SCALE GENOMIC DNA]</scope>
</reference>
<name>A0A5J6TI46_9CAUD</name>
<sequence length="327" mass="36929">MNTAEYVAAQTVISAAIAKYGQQFGKFFIDPALSTAQWLSLLQLMYPEVERRRAESASLAREFYDDQRAIAHPDLPRNDRPLEGTEFKQFVMNMQPVRQRMSQADSPGHALKAFTMRLTREVENAGRQQIIHAVDNDVTLEELLNPKTDHPTLLVSRPTEIPEPSRVLGYDGKPVRTAGPQAVKGWARVATGNETCAWCLMLISRGPVYGRAESAGLEIDLKEAAERFKDAGQDYQSYFDYIDENGYMEEWHTGCDCKVVPVFSTENWPGKAAQKRAEDLWIDASKEASELIESGESRTNNKNLETQNALRRRLYRGEIDPSEYAFG</sequence>
<protein>
    <submittedName>
        <fullName evidence="1">MuF-like minor capsid protein</fullName>
    </submittedName>
</protein>